<protein>
    <recommendedName>
        <fullName evidence="2">chitinase</fullName>
        <ecNumber evidence="2">3.2.1.14</ecNumber>
    </recommendedName>
</protein>
<evidence type="ECO:0000256" key="5">
    <source>
        <dbReference type="ARBA" id="ARBA00023024"/>
    </source>
</evidence>
<proteinExistence type="inferred from homology"/>
<keyword evidence="11" id="KW-0732">Signal</keyword>
<evidence type="ECO:0000256" key="10">
    <source>
        <dbReference type="RuleBase" id="RU000489"/>
    </source>
</evidence>
<comment type="catalytic activity">
    <reaction evidence="1">
        <text>Random endo-hydrolysis of N-acetyl-beta-D-glucosaminide (1-&gt;4)-beta-linkages in chitin and chitodextrins.</text>
        <dbReference type="EC" id="3.2.1.14"/>
    </reaction>
</comment>
<dbReference type="GO" id="GO:0008061">
    <property type="term" value="F:chitin binding"/>
    <property type="evidence" value="ECO:0007669"/>
    <property type="project" value="UniProtKB-KW"/>
</dbReference>
<dbReference type="SUPFAM" id="SSF51445">
    <property type="entry name" value="(Trans)glycosidases"/>
    <property type="match status" value="1"/>
</dbReference>
<dbReference type="PANTHER" id="PTHR45708:SF49">
    <property type="entry name" value="ENDOCHITINASE"/>
    <property type="match status" value="1"/>
</dbReference>
<dbReference type="AlphaFoldDB" id="A0A9P4KAA0"/>
<evidence type="ECO:0000256" key="11">
    <source>
        <dbReference type="SAM" id="SignalP"/>
    </source>
</evidence>
<dbReference type="OrthoDB" id="6020543at2759"/>
<reference evidence="14" key="1">
    <citation type="journal article" date="2020" name="Stud. Mycol.">
        <title>101 Dothideomycetes genomes: A test case for predicting lifestyles and emergence of pathogens.</title>
        <authorList>
            <person name="Haridas S."/>
            <person name="Albert R."/>
            <person name="Binder M."/>
            <person name="Bloem J."/>
            <person name="LaButti K."/>
            <person name="Salamov A."/>
            <person name="Andreopoulos B."/>
            <person name="Baker S."/>
            <person name="Barry K."/>
            <person name="Bills G."/>
            <person name="Bluhm B."/>
            <person name="Cannon C."/>
            <person name="Castanera R."/>
            <person name="Culley D."/>
            <person name="Daum C."/>
            <person name="Ezra D."/>
            <person name="Gonzalez J."/>
            <person name="Henrissat B."/>
            <person name="Kuo A."/>
            <person name="Liang C."/>
            <person name="Lipzen A."/>
            <person name="Lutzoni F."/>
            <person name="Magnuson J."/>
            <person name="Mondo S."/>
            <person name="Nolan M."/>
            <person name="Ohm R."/>
            <person name="Pangilinan J."/>
            <person name="Park H.-J."/>
            <person name="Ramirez L."/>
            <person name="Alfaro M."/>
            <person name="Sun H."/>
            <person name="Tritt A."/>
            <person name="Yoshinaga Y."/>
            <person name="Zwiers L.-H."/>
            <person name="Turgeon B."/>
            <person name="Goodwin S."/>
            <person name="Spatafora J."/>
            <person name="Crous P."/>
            <person name="Grigoriev I."/>
        </authorList>
    </citation>
    <scope>NUCLEOTIDE SEQUENCE [LARGE SCALE GENOMIC DNA]</scope>
    <source>
        <strain evidence="14">CBS 304.66</strain>
    </source>
</reference>
<gene>
    <name evidence="13" type="ORF">CC78DRAFT_516209</name>
</gene>
<accession>A0A9P4KAA0</accession>
<keyword evidence="6" id="KW-0119">Carbohydrate metabolism</keyword>
<dbReference type="Gene3D" id="3.20.20.80">
    <property type="entry name" value="Glycosidases"/>
    <property type="match status" value="1"/>
</dbReference>
<dbReference type="InterPro" id="IPR001223">
    <property type="entry name" value="Glyco_hydro18_cat"/>
</dbReference>
<evidence type="ECO:0000259" key="12">
    <source>
        <dbReference type="PROSITE" id="PS51910"/>
    </source>
</evidence>
<dbReference type="PROSITE" id="PS01095">
    <property type="entry name" value="GH18_1"/>
    <property type="match status" value="1"/>
</dbReference>
<evidence type="ECO:0000256" key="4">
    <source>
        <dbReference type="ARBA" id="ARBA00022801"/>
    </source>
</evidence>
<evidence type="ECO:0000313" key="14">
    <source>
        <dbReference type="Proteomes" id="UP000800093"/>
    </source>
</evidence>
<dbReference type="GO" id="GO:0008843">
    <property type="term" value="F:endochitinase activity"/>
    <property type="evidence" value="ECO:0007669"/>
    <property type="project" value="UniProtKB-EC"/>
</dbReference>
<evidence type="ECO:0000256" key="8">
    <source>
        <dbReference type="ARBA" id="ARBA00023326"/>
    </source>
</evidence>
<evidence type="ECO:0000256" key="9">
    <source>
        <dbReference type="ARBA" id="ARBA00025727"/>
    </source>
</evidence>
<keyword evidence="7 10" id="KW-0326">Glycosidase</keyword>
<feature type="signal peptide" evidence="11">
    <location>
        <begin position="1"/>
        <end position="20"/>
    </location>
</feature>
<dbReference type="GO" id="GO:0006032">
    <property type="term" value="P:chitin catabolic process"/>
    <property type="evidence" value="ECO:0007669"/>
    <property type="project" value="UniProtKB-KW"/>
</dbReference>
<organism evidence="13 14">
    <name type="scientific">Lojkania enalia</name>
    <dbReference type="NCBI Taxonomy" id="147567"/>
    <lineage>
        <taxon>Eukaryota</taxon>
        <taxon>Fungi</taxon>
        <taxon>Dikarya</taxon>
        <taxon>Ascomycota</taxon>
        <taxon>Pezizomycotina</taxon>
        <taxon>Dothideomycetes</taxon>
        <taxon>Pleosporomycetidae</taxon>
        <taxon>Pleosporales</taxon>
        <taxon>Pleosporales incertae sedis</taxon>
        <taxon>Lojkania</taxon>
    </lineage>
</organism>
<evidence type="ECO:0000256" key="2">
    <source>
        <dbReference type="ARBA" id="ARBA00012729"/>
    </source>
</evidence>
<evidence type="ECO:0000256" key="7">
    <source>
        <dbReference type="ARBA" id="ARBA00023295"/>
    </source>
</evidence>
<evidence type="ECO:0000256" key="6">
    <source>
        <dbReference type="ARBA" id="ARBA00023277"/>
    </source>
</evidence>
<evidence type="ECO:0000256" key="3">
    <source>
        <dbReference type="ARBA" id="ARBA00022669"/>
    </source>
</evidence>
<keyword evidence="4 10" id="KW-0378">Hydrolase</keyword>
<dbReference type="PROSITE" id="PS51910">
    <property type="entry name" value="GH18_2"/>
    <property type="match status" value="1"/>
</dbReference>
<sequence>MLTLPVFFSFLLSTACSVLAGFNPNSKSNIVLYWGQNSAGQQSTQTRLSYYCNNGDVDVVLLAFLLRFNGAGGSPVMNFANQGDRCTVFPGTETFSCPEIEADIKTCQSQGKTIILSLGGDSYTEGGYPTADAAREGAAKIWASFGPVQSGSSALRPFGTAVVDGFDFDFEANVNNMAVWANRMRELMNAAGGRKYYLTAAPQCPFPDWYNKDILDNVPLDWLNVQFYNNYCGVNSFQSGAAEQPNFNFKTWDEWARGTSKNRNMKVLVGVPANSRAAGAGHYISPEQLRPVLEFSKQFSSFAGVMMWDASQAYTNGNFIGDVKGILRAFVKRGMRWGWRVEAGA</sequence>
<name>A0A9P4KAA0_9PLEO</name>
<dbReference type="CDD" id="cd02877">
    <property type="entry name" value="GH18_hevamine_XipI_class_III"/>
    <property type="match status" value="1"/>
</dbReference>
<comment type="similarity">
    <text evidence="9">Belongs to the glycosyl hydrolase 18 family. Chitinase class III subfamily.</text>
</comment>
<evidence type="ECO:0000313" key="13">
    <source>
        <dbReference type="EMBL" id="KAF2264740.1"/>
    </source>
</evidence>
<evidence type="ECO:0000256" key="1">
    <source>
        <dbReference type="ARBA" id="ARBA00000822"/>
    </source>
</evidence>
<dbReference type="EC" id="3.2.1.14" evidence="2"/>
<dbReference type="InterPro" id="IPR050542">
    <property type="entry name" value="Glycosyl_Hydrlase18_Chitinase"/>
</dbReference>
<dbReference type="Proteomes" id="UP000800093">
    <property type="component" value="Unassembled WGS sequence"/>
</dbReference>
<dbReference type="GO" id="GO:0000272">
    <property type="term" value="P:polysaccharide catabolic process"/>
    <property type="evidence" value="ECO:0007669"/>
    <property type="project" value="UniProtKB-KW"/>
</dbReference>
<dbReference type="InterPro" id="IPR017853">
    <property type="entry name" value="GH"/>
</dbReference>
<dbReference type="EMBL" id="ML986613">
    <property type="protein sequence ID" value="KAF2264740.1"/>
    <property type="molecule type" value="Genomic_DNA"/>
</dbReference>
<keyword evidence="14" id="KW-1185">Reference proteome</keyword>
<keyword evidence="8" id="KW-0624">Polysaccharide degradation</keyword>
<feature type="domain" description="GH18" evidence="12">
    <location>
        <begin position="28"/>
        <end position="330"/>
    </location>
</feature>
<dbReference type="PANTHER" id="PTHR45708">
    <property type="entry name" value="ENDOCHITINASE"/>
    <property type="match status" value="1"/>
</dbReference>
<keyword evidence="3" id="KW-0147">Chitin-binding</keyword>
<dbReference type="InterPro" id="IPR001579">
    <property type="entry name" value="Glyco_hydro_18_chit_AS"/>
</dbReference>
<dbReference type="GO" id="GO:0005576">
    <property type="term" value="C:extracellular region"/>
    <property type="evidence" value="ECO:0007669"/>
    <property type="project" value="TreeGrafter"/>
</dbReference>
<comment type="caution">
    <text evidence="13">The sequence shown here is derived from an EMBL/GenBank/DDBJ whole genome shotgun (WGS) entry which is preliminary data.</text>
</comment>
<keyword evidence="5" id="KW-0146">Chitin degradation</keyword>
<dbReference type="Pfam" id="PF00704">
    <property type="entry name" value="Glyco_hydro_18"/>
    <property type="match status" value="1"/>
</dbReference>
<feature type="chain" id="PRO_5040243134" description="chitinase" evidence="11">
    <location>
        <begin position="21"/>
        <end position="345"/>
    </location>
</feature>
<dbReference type="InterPro" id="IPR045321">
    <property type="entry name" value="Cts1-like"/>
</dbReference>